<dbReference type="GeneID" id="93546982"/>
<dbReference type="Proteomes" id="UP000241954">
    <property type="component" value="Unassembled WGS sequence"/>
</dbReference>
<proteinExistence type="predicted"/>
<evidence type="ECO:0000313" key="2">
    <source>
        <dbReference type="EMBL" id="PSV99641.1"/>
    </source>
</evidence>
<dbReference type="AlphaFoldDB" id="A0A0D8PBW0"/>
<dbReference type="Proteomes" id="UP000241190">
    <property type="component" value="Unassembled WGS sequence"/>
</dbReference>
<dbReference type="RefSeq" id="WP_045036318.1">
    <property type="nucleotide sequence ID" value="NZ_JZSR01000007.1"/>
</dbReference>
<gene>
    <name evidence="2" type="ORF">C9I88_00310</name>
    <name evidence="3" type="ORF">C9J52_15785</name>
</gene>
<evidence type="ECO:0000256" key="1">
    <source>
        <dbReference type="SAM" id="Phobius"/>
    </source>
</evidence>
<keyword evidence="1" id="KW-1133">Transmembrane helix</keyword>
<reference evidence="2 5" key="1">
    <citation type="submission" date="2018-01" db="EMBL/GenBank/DDBJ databases">
        <title>Whole genome sequencing of Histamine producing bacteria.</title>
        <authorList>
            <person name="Butler K."/>
        </authorList>
    </citation>
    <scope>NUCLEOTIDE SEQUENCE [LARGE SCALE GENOMIC DNA]</scope>
    <source>
        <strain evidence="3 4">ATCC 51761</strain>
        <strain evidence="2 5">NCIMB 13481</strain>
    </source>
</reference>
<protein>
    <submittedName>
        <fullName evidence="2">Uncharacterized protein</fullName>
    </submittedName>
</protein>
<evidence type="ECO:0000313" key="5">
    <source>
        <dbReference type="Proteomes" id="UP000241954"/>
    </source>
</evidence>
<feature type="transmembrane region" description="Helical" evidence="1">
    <location>
        <begin position="31"/>
        <end position="49"/>
    </location>
</feature>
<feature type="transmembrane region" description="Helical" evidence="1">
    <location>
        <begin position="7"/>
        <end position="25"/>
    </location>
</feature>
<dbReference type="OrthoDB" id="5820234at2"/>
<keyword evidence="4" id="KW-1185">Reference proteome</keyword>
<comment type="caution">
    <text evidence="2">The sequence shown here is derived from an EMBL/GenBank/DDBJ whole genome shotgun (WGS) entry which is preliminary data.</text>
</comment>
<sequence length="67" mass="8097">MYELLDWLINKMIFVVYLIIGHFQFMTIEAWSLIISLFMGIFALSLSYWHKKVMQQIAREKGIFIHE</sequence>
<dbReference type="EMBL" id="PYLW01000001">
    <property type="protein sequence ID" value="PSV99641.1"/>
    <property type="molecule type" value="Genomic_DNA"/>
</dbReference>
<keyword evidence="1" id="KW-0472">Membrane</keyword>
<evidence type="ECO:0000313" key="4">
    <source>
        <dbReference type="Proteomes" id="UP000241190"/>
    </source>
</evidence>
<organism evidence="2 5">
    <name type="scientific">Photobacterium iliopiscarium</name>
    <dbReference type="NCBI Taxonomy" id="56192"/>
    <lineage>
        <taxon>Bacteria</taxon>
        <taxon>Pseudomonadati</taxon>
        <taxon>Pseudomonadota</taxon>
        <taxon>Gammaproteobacteria</taxon>
        <taxon>Vibrionales</taxon>
        <taxon>Vibrionaceae</taxon>
        <taxon>Photobacterium</taxon>
    </lineage>
</organism>
<dbReference type="EMBL" id="PYOP01000030">
    <property type="protein sequence ID" value="PSW93053.1"/>
    <property type="molecule type" value="Genomic_DNA"/>
</dbReference>
<accession>A0A0D8PBW0</accession>
<name>A0A0D8PBW0_9GAMM</name>
<evidence type="ECO:0000313" key="3">
    <source>
        <dbReference type="EMBL" id="PSW93053.1"/>
    </source>
</evidence>
<keyword evidence="1" id="KW-0812">Transmembrane</keyword>